<comment type="caution">
    <text evidence="1">The sequence shown here is derived from an EMBL/GenBank/DDBJ whole genome shotgun (WGS) entry which is preliminary data.</text>
</comment>
<evidence type="ECO:0000313" key="2">
    <source>
        <dbReference type="Proteomes" id="UP001175211"/>
    </source>
</evidence>
<sequence>MWGMRDARRLAISELTKLRMSDVDRVVYGKEYAVVDWVISGYRDLANRRIVITTEEISRLTLPTCRKVWQAQVSISNFQLGGTGATTSHVLENIFSSEVNEIYQRGQAFGDEVRSPKPGFVQPNPVKCVCTWSLNYC</sequence>
<proteinExistence type="predicted"/>
<accession>A0AA39KDN2</accession>
<protein>
    <submittedName>
        <fullName evidence="1">Uncharacterized protein</fullName>
    </submittedName>
</protein>
<dbReference type="AlphaFoldDB" id="A0AA39KDN2"/>
<gene>
    <name evidence="1" type="ORF">EV420DRAFT_307469</name>
</gene>
<evidence type="ECO:0000313" key="1">
    <source>
        <dbReference type="EMBL" id="KAK0459190.1"/>
    </source>
</evidence>
<dbReference type="EMBL" id="JAUEPS010000015">
    <property type="protein sequence ID" value="KAK0459190.1"/>
    <property type="molecule type" value="Genomic_DNA"/>
</dbReference>
<dbReference type="GeneID" id="85365178"/>
<dbReference type="RefSeq" id="XP_060331416.1">
    <property type="nucleotide sequence ID" value="XM_060481630.1"/>
</dbReference>
<dbReference type="Proteomes" id="UP001175211">
    <property type="component" value="Unassembled WGS sequence"/>
</dbReference>
<keyword evidence="2" id="KW-1185">Reference proteome</keyword>
<organism evidence="1 2">
    <name type="scientific">Armillaria tabescens</name>
    <name type="common">Ringless honey mushroom</name>
    <name type="synonym">Agaricus tabescens</name>
    <dbReference type="NCBI Taxonomy" id="1929756"/>
    <lineage>
        <taxon>Eukaryota</taxon>
        <taxon>Fungi</taxon>
        <taxon>Dikarya</taxon>
        <taxon>Basidiomycota</taxon>
        <taxon>Agaricomycotina</taxon>
        <taxon>Agaricomycetes</taxon>
        <taxon>Agaricomycetidae</taxon>
        <taxon>Agaricales</taxon>
        <taxon>Marasmiineae</taxon>
        <taxon>Physalacriaceae</taxon>
        <taxon>Desarmillaria</taxon>
    </lineage>
</organism>
<name>A0AA39KDN2_ARMTA</name>
<reference evidence="1" key="1">
    <citation type="submission" date="2023-06" db="EMBL/GenBank/DDBJ databases">
        <authorList>
            <consortium name="Lawrence Berkeley National Laboratory"/>
            <person name="Ahrendt S."/>
            <person name="Sahu N."/>
            <person name="Indic B."/>
            <person name="Wong-Bajracharya J."/>
            <person name="Merenyi Z."/>
            <person name="Ke H.-M."/>
            <person name="Monk M."/>
            <person name="Kocsube S."/>
            <person name="Drula E."/>
            <person name="Lipzen A."/>
            <person name="Balint B."/>
            <person name="Henrissat B."/>
            <person name="Andreopoulos B."/>
            <person name="Martin F.M."/>
            <person name="Harder C.B."/>
            <person name="Rigling D."/>
            <person name="Ford K.L."/>
            <person name="Foster G.D."/>
            <person name="Pangilinan J."/>
            <person name="Papanicolaou A."/>
            <person name="Barry K."/>
            <person name="LaButti K."/>
            <person name="Viragh M."/>
            <person name="Koriabine M."/>
            <person name="Yan M."/>
            <person name="Riley R."/>
            <person name="Champramary S."/>
            <person name="Plett K.L."/>
            <person name="Tsai I.J."/>
            <person name="Slot J."/>
            <person name="Sipos G."/>
            <person name="Plett J."/>
            <person name="Nagy L.G."/>
            <person name="Grigoriev I.V."/>
        </authorList>
    </citation>
    <scope>NUCLEOTIDE SEQUENCE</scope>
    <source>
        <strain evidence="1">CCBAS 213</strain>
    </source>
</reference>